<dbReference type="Proteomes" id="UP000251889">
    <property type="component" value="Unassembled WGS sequence"/>
</dbReference>
<dbReference type="AlphaFoldDB" id="A0A364Y359"/>
<gene>
    <name evidence="2" type="ORF">DQQ10_15930</name>
</gene>
<evidence type="ECO:0000256" key="1">
    <source>
        <dbReference type="SAM" id="SignalP"/>
    </source>
</evidence>
<keyword evidence="1" id="KW-0732">Signal</keyword>
<dbReference type="RefSeq" id="WP_112748044.1">
    <property type="nucleotide sequence ID" value="NZ_QMFY01000008.1"/>
</dbReference>
<dbReference type="EMBL" id="QMFY01000008">
    <property type="protein sequence ID" value="RAW00206.1"/>
    <property type="molecule type" value="Genomic_DNA"/>
</dbReference>
<evidence type="ECO:0000313" key="2">
    <source>
        <dbReference type="EMBL" id="RAW00206.1"/>
    </source>
</evidence>
<sequence>MKLLSAFAALLISLTLSFAQEKTFQVTVENPTDVNRESVLITILKKEINNVASDFNPDNFSAWIDKTEIASQFNKHNEPGIYLVLDQLKPREKLNIMIRYNTSGSAEHHYTKRTQAELSHKTGGTFVNREYVGGAFKNVNYLRVPAEHKDHSWFIRYEGPGWESDKVGYRFYLDQRNATDVFGKLTPEMVLQNVGQDGFDSYHEMQPWGMDVMKVGKSLGLGSIGMLSDNKISRVEFTDSVTCRIIENGDLYSAIETKYLGWKVGERKIDVKSILSIHGGTRLTKQSLTIKGDPDNISTGIVKDKAATLISSKGDKSKFGYLATWGNQSLNKDELGLAVFFDPQNYASFTEDEFSHIVKLKPSKSTLTYYFLAAWVKEPNGIQSEAAFKAYIDTVAKDLATPVKVTIKKR</sequence>
<name>A0A364Y359_9BACT</name>
<proteinExistence type="predicted"/>
<evidence type="ECO:0000313" key="3">
    <source>
        <dbReference type="Proteomes" id="UP000251889"/>
    </source>
</evidence>
<accession>A0A364Y359</accession>
<reference evidence="2 3" key="1">
    <citation type="submission" date="2018-06" db="EMBL/GenBank/DDBJ databases">
        <title>Chryseolinea flavus sp. nov., a member of the phylum Bacteroidetes isolated from soil.</title>
        <authorList>
            <person name="Li Y."/>
            <person name="Wang J."/>
        </authorList>
    </citation>
    <scope>NUCLEOTIDE SEQUENCE [LARGE SCALE GENOMIC DNA]</scope>
    <source>
        <strain evidence="2 3">SDU1-6</strain>
    </source>
</reference>
<keyword evidence="3" id="KW-1185">Reference proteome</keyword>
<comment type="caution">
    <text evidence="2">The sequence shown here is derived from an EMBL/GenBank/DDBJ whole genome shotgun (WGS) entry which is preliminary data.</text>
</comment>
<dbReference type="Pfam" id="PF16153">
    <property type="entry name" value="DUF4861"/>
    <property type="match status" value="1"/>
</dbReference>
<organism evidence="2 3">
    <name type="scientific">Pseudochryseolinea flava</name>
    <dbReference type="NCBI Taxonomy" id="2059302"/>
    <lineage>
        <taxon>Bacteria</taxon>
        <taxon>Pseudomonadati</taxon>
        <taxon>Bacteroidota</taxon>
        <taxon>Cytophagia</taxon>
        <taxon>Cytophagales</taxon>
        <taxon>Fulvivirgaceae</taxon>
        <taxon>Pseudochryseolinea</taxon>
    </lineage>
</organism>
<dbReference type="InterPro" id="IPR032342">
    <property type="entry name" value="DUF4861"/>
</dbReference>
<feature type="signal peptide" evidence="1">
    <location>
        <begin position="1"/>
        <end position="19"/>
    </location>
</feature>
<dbReference type="OrthoDB" id="846806at2"/>
<feature type="chain" id="PRO_5016999468" evidence="1">
    <location>
        <begin position="20"/>
        <end position="410"/>
    </location>
</feature>
<protein>
    <submittedName>
        <fullName evidence="2">DUF4861 domain-containing protein</fullName>
    </submittedName>
</protein>